<dbReference type="InterPro" id="IPR051783">
    <property type="entry name" value="NAD(P)-dependent_oxidoreduct"/>
</dbReference>
<sequence length="302" mass="31620">MRVFVTGGSGYIGNAVVAALCRAGHAVTALVHTPEKAGLVERFGAKAVEGDIKKPGPLVPLVAEVDAVVHAAAEMSGDMGKIDPQWVAAALDALSQSKGLRRFIYTSGIWVLGDTGGRVVDETASADKAAAIVAWRPPVEQTVLESGGRGITPCVIRPALVYGGAGGILAMLMASAEKEKAIRIVGEGRNHWPLVHRDDLADLYVRCVERAPAGQIFNAADGSRLTLRAVAEALSAAAGCYGNVNTTPLEEARKQMGPFADALALDQVVIGPLAERLLGWEPRHRSLVGEADALYRAFKTGG</sequence>
<dbReference type="PANTHER" id="PTHR48079:SF6">
    <property type="entry name" value="NAD(P)-BINDING DOMAIN-CONTAINING PROTEIN-RELATED"/>
    <property type="match status" value="1"/>
</dbReference>
<dbReference type="GO" id="GO:0004029">
    <property type="term" value="F:aldehyde dehydrogenase (NAD+) activity"/>
    <property type="evidence" value="ECO:0007669"/>
    <property type="project" value="TreeGrafter"/>
</dbReference>
<dbReference type="Gene3D" id="3.40.50.720">
    <property type="entry name" value="NAD(P)-binding Rossmann-like Domain"/>
    <property type="match status" value="1"/>
</dbReference>
<dbReference type="RefSeq" id="WP_168061287.1">
    <property type="nucleotide sequence ID" value="NZ_VTOW01000003.1"/>
</dbReference>
<accession>A0A7X6DRP5</accession>
<dbReference type="InterPro" id="IPR036291">
    <property type="entry name" value="NAD(P)-bd_dom_sf"/>
</dbReference>
<evidence type="ECO:0000259" key="1">
    <source>
        <dbReference type="Pfam" id="PF01370"/>
    </source>
</evidence>
<protein>
    <submittedName>
        <fullName evidence="2">NAD-dependent epimerase/dehydratase family protein</fullName>
    </submittedName>
</protein>
<dbReference type="GO" id="GO:0005737">
    <property type="term" value="C:cytoplasm"/>
    <property type="evidence" value="ECO:0007669"/>
    <property type="project" value="TreeGrafter"/>
</dbReference>
<dbReference type="SUPFAM" id="SSF51735">
    <property type="entry name" value="NAD(P)-binding Rossmann-fold domains"/>
    <property type="match status" value="1"/>
</dbReference>
<organism evidence="2 3">
    <name type="scientific">Candidatus Manganitrophus noduliformans</name>
    <dbReference type="NCBI Taxonomy" id="2606439"/>
    <lineage>
        <taxon>Bacteria</taxon>
        <taxon>Pseudomonadati</taxon>
        <taxon>Nitrospirota</taxon>
        <taxon>Nitrospiria</taxon>
        <taxon>Candidatus Troglogloeales</taxon>
        <taxon>Candidatus Manganitrophaceae</taxon>
        <taxon>Candidatus Manganitrophus</taxon>
    </lineage>
</organism>
<evidence type="ECO:0000313" key="3">
    <source>
        <dbReference type="Proteomes" id="UP000534783"/>
    </source>
</evidence>
<gene>
    <name evidence="2" type="ORF">MNODULE_14760</name>
</gene>
<keyword evidence="3" id="KW-1185">Reference proteome</keyword>
<evidence type="ECO:0000313" key="2">
    <source>
        <dbReference type="EMBL" id="NKE72007.1"/>
    </source>
</evidence>
<comment type="caution">
    <text evidence="2">The sequence shown here is derived from an EMBL/GenBank/DDBJ whole genome shotgun (WGS) entry which is preliminary data.</text>
</comment>
<proteinExistence type="predicted"/>
<dbReference type="EMBL" id="VTOW01000003">
    <property type="protein sequence ID" value="NKE72007.1"/>
    <property type="molecule type" value="Genomic_DNA"/>
</dbReference>
<dbReference type="Pfam" id="PF01370">
    <property type="entry name" value="Epimerase"/>
    <property type="match status" value="1"/>
</dbReference>
<reference evidence="2 3" key="1">
    <citation type="journal article" date="2020" name="Nature">
        <title>Bacterial chemolithoautotrophy via manganese oxidation.</title>
        <authorList>
            <person name="Yu H."/>
            <person name="Leadbetter J.R."/>
        </authorList>
    </citation>
    <scope>NUCLEOTIDE SEQUENCE [LARGE SCALE GENOMIC DNA]</scope>
    <source>
        <strain evidence="2 3">Mn-1</strain>
    </source>
</reference>
<dbReference type="Proteomes" id="UP000534783">
    <property type="component" value="Unassembled WGS sequence"/>
</dbReference>
<dbReference type="AlphaFoldDB" id="A0A7X6DRP5"/>
<name>A0A7X6DRP5_9BACT</name>
<dbReference type="InterPro" id="IPR001509">
    <property type="entry name" value="Epimerase_deHydtase"/>
</dbReference>
<feature type="domain" description="NAD-dependent epimerase/dehydratase" evidence="1">
    <location>
        <begin position="3"/>
        <end position="219"/>
    </location>
</feature>
<dbReference type="PANTHER" id="PTHR48079">
    <property type="entry name" value="PROTEIN YEEZ"/>
    <property type="match status" value="1"/>
</dbReference>